<evidence type="ECO:0000259" key="1">
    <source>
        <dbReference type="Pfam" id="PF17919"/>
    </source>
</evidence>
<comment type="caution">
    <text evidence="2">The sequence shown here is derived from an EMBL/GenBank/DDBJ whole genome shotgun (WGS) entry which is preliminary data.</text>
</comment>
<accession>A0A9P4Y7D0</accession>
<name>A0A9P4Y7D0_CRYP1</name>
<dbReference type="Proteomes" id="UP000803844">
    <property type="component" value="Unassembled WGS sequence"/>
</dbReference>
<organism evidence="2 3">
    <name type="scientific">Cryphonectria parasitica (strain ATCC 38755 / EP155)</name>
    <dbReference type="NCBI Taxonomy" id="660469"/>
    <lineage>
        <taxon>Eukaryota</taxon>
        <taxon>Fungi</taxon>
        <taxon>Dikarya</taxon>
        <taxon>Ascomycota</taxon>
        <taxon>Pezizomycotina</taxon>
        <taxon>Sordariomycetes</taxon>
        <taxon>Sordariomycetidae</taxon>
        <taxon>Diaporthales</taxon>
        <taxon>Cryphonectriaceae</taxon>
        <taxon>Cryphonectria-Endothia species complex</taxon>
        <taxon>Cryphonectria</taxon>
    </lineage>
</organism>
<dbReference type="EMBL" id="MU032345">
    <property type="protein sequence ID" value="KAF3768309.1"/>
    <property type="molecule type" value="Genomic_DNA"/>
</dbReference>
<reference evidence="2" key="1">
    <citation type="journal article" date="2020" name="Phytopathology">
        <title>Genome sequence of the chestnut blight fungus Cryphonectria parasitica EP155: A fundamental resource for an archetypical invasive plant pathogen.</title>
        <authorList>
            <person name="Crouch J.A."/>
            <person name="Dawe A."/>
            <person name="Aerts A."/>
            <person name="Barry K."/>
            <person name="Churchill A.C.L."/>
            <person name="Grimwood J."/>
            <person name="Hillman B."/>
            <person name="Milgroom M.G."/>
            <person name="Pangilinan J."/>
            <person name="Smith M."/>
            <person name="Salamov A."/>
            <person name="Schmutz J."/>
            <person name="Yadav J."/>
            <person name="Grigoriev I.V."/>
            <person name="Nuss D."/>
        </authorList>
    </citation>
    <scope>NUCLEOTIDE SEQUENCE</scope>
    <source>
        <strain evidence="2">EP155</strain>
    </source>
</reference>
<feature type="domain" description="Reverse transcriptase/retrotransposon-derived protein RNase H-like" evidence="1">
    <location>
        <begin position="2"/>
        <end position="47"/>
    </location>
</feature>
<dbReference type="InterPro" id="IPR041577">
    <property type="entry name" value="RT_RNaseH_2"/>
</dbReference>
<evidence type="ECO:0000313" key="2">
    <source>
        <dbReference type="EMBL" id="KAF3768309.1"/>
    </source>
</evidence>
<protein>
    <recommendedName>
        <fullName evidence="1">Reverse transcriptase/retrotransposon-derived protein RNase H-like domain-containing protein</fullName>
    </recommendedName>
</protein>
<sequence length="50" mass="5854">LHKPFEVKINTSEYAFGKQLDQQNNQERLRIISNFSKKLNSSEINYGIPD</sequence>
<dbReference type="Pfam" id="PF17919">
    <property type="entry name" value="RT_RNaseH_2"/>
    <property type="match status" value="1"/>
</dbReference>
<dbReference type="GeneID" id="63833872"/>
<dbReference type="OrthoDB" id="5599418at2759"/>
<dbReference type="AlphaFoldDB" id="A0A9P4Y7D0"/>
<feature type="non-terminal residue" evidence="2">
    <location>
        <position position="1"/>
    </location>
</feature>
<gene>
    <name evidence="2" type="ORF">M406DRAFT_251087</name>
</gene>
<dbReference type="RefSeq" id="XP_040779270.1">
    <property type="nucleotide sequence ID" value="XM_040916743.1"/>
</dbReference>
<keyword evidence="3" id="KW-1185">Reference proteome</keyword>
<evidence type="ECO:0000313" key="3">
    <source>
        <dbReference type="Proteomes" id="UP000803844"/>
    </source>
</evidence>
<proteinExistence type="predicted"/>